<proteinExistence type="predicted"/>
<reference evidence="1 2" key="1">
    <citation type="submission" date="2016-11" db="EMBL/GenBank/DDBJ databases">
        <authorList>
            <person name="Jaros S."/>
            <person name="Januszkiewicz K."/>
            <person name="Wedrychowicz H."/>
        </authorList>
    </citation>
    <scope>NUCLEOTIDE SEQUENCE [LARGE SCALE GENOMIC DNA]</scope>
    <source>
        <strain evidence="1 2">DSM 6792</strain>
    </source>
</reference>
<organism evidence="1 2">
    <name type="scientific">Flavobacterium johnsoniae</name>
    <name type="common">Cytophaga johnsonae</name>
    <dbReference type="NCBI Taxonomy" id="986"/>
    <lineage>
        <taxon>Bacteria</taxon>
        <taxon>Pseudomonadati</taxon>
        <taxon>Bacteroidota</taxon>
        <taxon>Flavobacteriia</taxon>
        <taxon>Flavobacteriales</taxon>
        <taxon>Flavobacteriaceae</taxon>
        <taxon>Flavobacterium</taxon>
    </lineage>
</organism>
<sequence>MSFIVFIKELVKNTNDQKTHINNYLSRQYNLKSHLNIK</sequence>
<dbReference type="Proteomes" id="UP000184112">
    <property type="component" value="Unassembled WGS sequence"/>
</dbReference>
<protein>
    <submittedName>
        <fullName evidence="1">Uncharacterized protein</fullName>
    </submittedName>
</protein>
<evidence type="ECO:0000313" key="2">
    <source>
        <dbReference type="Proteomes" id="UP000184112"/>
    </source>
</evidence>
<accession>A0A1M5VES6</accession>
<gene>
    <name evidence="1" type="ORF">SAMN05444388_11725</name>
</gene>
<name>A0A1M5VES6_FLAJO</name>
<evidence type="ECO:0000313" key="1">
    <source>
        <dbReference type="EMBL" id="SHH73759.1"/>
    </source>
</evidence>
<dbReference type="AlphaFoldDB" id="A0A1M5VES6"/>
<dbReference type="EMBL" id="FQWH01000017">
    <property type="protein sequence ID" value="SHH73759.1"/>
    <property type="molecule type" value="Genomic_DNA"/>
</dbReference>